<protein>
    <submittedName>
        <fullName evidence="1">Predicted DNA binding protein, CopG/RHH family</fullName>
    </submittedName>
</protein>
<dbReference type="STRING" id="28122.SAMN02745108_02907"/>
<evidence type="ECO:0000313" key="2">
    <source>
        <dbReference type="Proteomes" id="UP000190449"/>
    </source>
</evidence>
<dbReference type="EMBL" id="FUWU01000097">
    <property type="protein sequence ID" value="SKA21369.1"/>
    <property type="molecule type" value="Genomic_DNA"/>
</dbReference>
<reference evidence="1 2" key="1">
    <citation type="submission" date="2017-02" db="EMBL/GenBank/DDBJ databases">
        <authorList>
            <person name="Peterson S.W."/>
        </authorList>
    </citation>
    <scope>NUCLEOTIDE SEQUENCE [LARGE SCALE GENOMIC DNA]</scope>
    <source>
        <strain evidence="1 2">ATCC 43854</strain>
    </source>
</reference>
<accession>A0A1T4RZD5</accession>
<proteinExistence type="predicted"/>
<dbReference type="Proteomes" id="UP000190449">
    <property type="component" value="Unassembled WGS sequence"/>
</dbReference>
<sequence>MTTKFINEPFDDEERQLMEAVESGNFQSVPKEEFEATMQEIRDGATAKVISIRMQGEDLRGIRRIAKDAGMPYQTLINSIIHRYVNGGISFKVPV</sequence>
<evidence type="ECO:0000313" key="1">
    <source>
        <dbReference type="EMBL" id="SKA21369.1"/>
    </source>
</evidence>
<gene>
    <name evidence="1" type="ORF">SAMN02745108_02907</name>
</gene>
<organism evidence="1 2">
    <name type="scientific">Fibrobacter intestinalis</name>
    <dbReference type="NCBI Taxonomy" id="28122"/>
    <lineage>
        <taxon>Bacteria</taxon>
        <taxon>Pseudomonadati</taxon>
        <taxon>Fibrobacterota</taxon>
        <taxon>Fibrobacteria</taxon>
        <taxon>Fibrobacterales</taxon>
        <taxon>Fibrobacteraceae</taxon>
        <taxon>Fibrobacter</taxon>
    </lineage>
</organism>
<dbReference type="RefSeq" id="WP_078777529.1">
    <property type="nucleotide sequence ID" value="NZ_FUWU01000097.1"/>
</dbReference>
<dbReference type="AlphaFoldDB" id="A0A1T4RZD5"/>
<name>A0A1T4RZD5_9BACT</name>